<reference evidence="2 3" key="2">
    <citation type="journal article" date="2017" name="Nature">
        <title>The Apostasia genome and the evolution of orchids.</title>
        <authorList>
            <person name="Zhang G.Q."/>
            <person name="Liu K.W."/>
            <person name="Li Z."/>
            <person name="Lohaus R."/>
            <person name="Hsiao Y.Y."/>
            <person name="Niu S.C."/>
            <person name="Wang J.Y."/>
            <person name="Lin Y.C."/>
            <person name="Xu Q."/>
            <person name="Chen L.J."/>
            <person name="Yoshida K."/>
            <person name="Fujiwara S."/>
            <person name="Wang Z.W."/>
            <person name="Zhang Y.Q."/>
            <person name="Mitsuda N."/>
            <person name="Wang M."/>
            <person name="Liu G.H."/>
            <person name="Pecoraro L."/>
            <person name="Huang H.X."/>
            <person name="Xiao X.J."/>
            <person name="Lin M."/>
            <person name="Wu X.Y."/>
            <person name="Wu W.L."/>
            <person name="Chen Y.Y."/>
            <person name="Chang S.B."/>
            <person name="Sakamoto S."/>
            <person name="Ohme-Takagi M."/>
            <person name="Yagi M."/>
            <person name="Zeng S.J."/>
            <person name="Shen C.Y."/>
            <person name="Yeh C.M."/>
            <person name="Luo Y.B."/>
            <person name="Tsai W.C."/>
            <person name="Van de Peer Y."/>
            <person name="Liu Z.J."/>
        </authorList>
    </citation>
    <scope>NUCLEOTIDE SEQUENCE [LARGE SCALE GENOMIC DNA]</scope>
    <source>
        <tissue evidence="2">The whole plant</tissue>
    </source>
</reference>
<feature type="compositionally biased region" description="Basic and acidic residues" evidence="1">
    <location>
        <begin position="25"/>
        <end position="48"/>
    </location>
</feature>
<keyword evidence="3" id="KW-1185">Reference proteome</keyword>
<dbReference type="AlphaFoldDB" id="A0A2I0X1Z9"/>
<reference evidence="2 3" key="1">
    <citation type="journal article" date="2016" name="Sci. Rep.">
        <title>The Dendrobium catenatum Lindl. genome sequence provides insights into polysaccharide synthase, floral development and adaptive evolution.</title>
        <authorList>
            <person name="Zhang G.Q."/>
            <person name="Xu Q."/>
            <person name="Bian C."/>
            <person name="Tsai W.C."/>
            <person name="Yeh C.M."/>
            <person name="Liu K.W."/>
            <person name="Yoshida K."/>
            <person name="Zhang L.S."/>
            <person name="Chang S.B."/>
            <person name="Chen F."/>
            <person name="Shi Y."/>
            <person name="Su Y.Y."/>
            <person name="Zhang Y.Q."/>
            <person name="Chen L.J."/>
            <person name="Yin Y."/>
            <person name="Lin M."/>
            <person name="Huang H."/>
            <person name="Deng H."/>
            <person name="Wang Z.W."/>
            <person name="Zhu S.L."/>
            <person name="Zhao X."/>
            <person name="Deng C."/>
            <person name="Niu S.C."/>
            <person name="Huang J."/>
            <person name="Wang M."/>
            <person name="Liu G.H."/>
            <person name="Yang H.J."/>
            <person name="Xiao X.J."/>
            <person name="Hsiao Y.Y."/>
            <person name="Wu W.L."/>
            <person name="Chen Y.Y."/>
            <person name="Mitsuda N."/>
            <person name="Ohme-Takagi M."/>
            <person name="Luo Y.B."/>
            <person name="Van de Peer Y."/>
            <person name="Liu Z.J."/>
        </authorList>
    </citation>
    <scope>NUCLEOTIDE SEQUENCE [LARGE SCALE GENOMIC DNA]</scope>
    <source>
        <tissue evidence="2">The whole plant</tissue>
    </source>
</reference>
<organism evidence="2 3">
    <name type="scientific">Dendrobium catenatum</name>
    <dbReference type="NCBI Taxonomy" id="906689"/>
    <lineage>
        <taxon>Eukaryota</taxon>
        <taxon>Viridiplantae</taxon>
        <taxon>Streptophyta</taxon>
        <taxon>Embryophyta</taxon>
        <taxon>Tracheophyta</taxon>
        <taxon>Spermatophyta</taxon>
        <taxon>Magnoliopsida</taxon>
        <taxon>Liliopsida</taxon>
        <taxon>Asparagales</taxon>
        <taxon>Orchidaceae</taxon>
        <taxon>Epidendroideae</taxon>
        <taxon>Malaxideae</taxon>
        <taxon>Dendrobiinae</taxon>
        <taxon>Dendrobium</taxon>
    </lineage>
</organism>
<feature type="region of interest" description="Disordered" evidence="1">
    <location>
        <begin position="1"/>
        <end position="52"/>
    </location>
</feature>
<gene>
    <name evidence="2" type="ORF">MA16_Dca003948</name>
</gene>
<evidence type="ECO:0000313" key="3">
    <source>
        <dbReference type="Proteomes" id="UP000233837"/>
    </source>
</evidence>
<evidence type="ECO:0000313" key="2">
    <source>
        <dbReference type="EMBL" id="PKU81931.1"/>
    </source>
</evidence>
<dbReference type="EMBL" id="KZ502211">
    <property type="protein sequence ID" value="PKU81931.1"/>
    <property type="molecule type" value="Genomic_DNA"/>
</dbReference>
<name>A0A2I0X1Z9_9ASPA</name>
<feature type="compositionally biased region" description="Polar residues" evidence="1">
    <location>
        <begin position="1"/>
        <end position="21"/>
    </location>
</feature>
<evidence type="ECO:0000256" key="1">
    <source>
        <dbReference type="SAM" id="MobiDB-lite"/>
    </source>
</evidence>
<proteinExistence type="predicted"/>
<protein>
    <submittedName>
        <fullName evidence="2">Uncharacterized protein</fullName>
    </submittedName>
</protein>
<sequence>MFQAPTTSDVTGLASSPTIQAGTKELQRRTAKEELQRPATGDRRRTDEGESAAIRRRKNRRWGRLQELRLTGVESEFRFR</sequence>
<dbReference type="Proteomes" id="UP000233837">
    <property type="component" value="Unassembled WGS sequence"/>
</dbReference>
<accession>A0A2I0X1Z9</accession>